<dbReference type="GO" id="GO:0005634">
    <property type="term" value="C:nucleus"/>
    <property type="evidence" value="ECO:0007669"/>
    <property type="project" value="UniProtKB-SubCell"/>
</dbReference>
<keyword evidence="4" id="KW-0963">Cytoplasm</keyword>
<dbReference type="PANTHER" id="PTHR14315">
    <property type="entry name" value="SPOT14 FAMILY MEMBER"/>
    <property type="match status" value="1"/>
</dbReference>
<dbReference type="Gene3D" id="6.10.140.1610">
    <property type="match status" value="2"/>
</dbReference>
<keyword evidence="5" id="KW-0539">Nucleus</keyword>
<evidence type="ECO:0000313" key="8">
    <source>
        <dbReference type="RefSeq" id="XP_011205425.2"/>
    </source>
</evidence>
<dbReference type="GO" id="GO:0005829">
    <property type="term" value="C:cytosol"/>
    <property type="evidence" value="ECO:0007669"/>
    <property type="project" value="TreeGrafter"/>
</dbReference>
<feature type="region of interest" description="Disordered" evidence="6">
    <location>
        <begin position="67"/>
        <end position="94"/>
    </location>
</feature>
<keyword evidence="7" id="KW-1185">Reference proteome</keyword>
<protein>
    <submittedName>
        <fullName evidence="8">Prophage side tail fiber protein homolog StfR</fullName>
    </submittedName>
</protein>
<evidence type="ECO:0000313" key="7">
    <source>
        <dbReference type="Proteomes" id="UP001652620"/>
    </source>
</evidence>
<dbReference type="KEGG" id="bdr:105227661"/>
<evidence type="ECO:0000256" key="1">
    <source>
        <dbReference type="ARBA" id="ARBA00004123"/>
    </source>
</evidence>
<comment type="similarity">
    <text evidence="3">Belongs to the SPOT14 family.</text>
</comment>
<dbReference type="InterPro" id="IPR053719">
    <property type="entry name" value="Lipogen_MT_Stabilize_sf"/>
</dbReference>
<feature type="compositionally biased region" description="Polar residues" evidence="6">
    <location>
        <begin position="74"/>
        <end position="85"/>
    </location>
</feature>
<evidence type="ECO:0000256" key="4">
    <source>
        <dbReference type="ARBA" id="ARBA00022490"/>
    </source>
</evidence>
<dbReference type="GeneID" id="105227661"/>
<feature type="compositionally biased region" description="Low complexity" evidence="6">
    <location>
        <begin position="268"/>
        <end position="280"/>
    </location>
</feature>
<dbReference type="AlphaFoldDB" id="A0A6I9VNH4"/>
<dbReference type="GO" id="GO:0046890">
    <property type="term" value="P:regulation of lipid biosynthetic process"/>
    <property type="evidence" value="ECO:0007669"/>
    <property type="project" value="TreeGrafter"/>
</dbReference>
<dbReference type="InParanoid" id="A0A6I9VNH4"/>
<dbReference type="RefSeq" id="XP_011205425.2">
    <property type="nucleotide sequence ID" value="XM_011207123.4"/>
</dbReference>
<evidence type="ECO:0000256" key="6">
    <source>
        <dbReference type="SAM" id="MobiDB-lite"/>
    </source>
</evidence>
<evidence type="ECO:0000256" key="3">
    <source>
        <dbReference type="ARBA" id="ARBA00009488"/>
    </source>
</evidence>
<organism evidence="7 8">
    <name type="scientific">Bactrocera dorsalis</name>
    <name type="common">Oriental fruit fly</name>
    <name type="synonym">Dacus dorsalis</name>
    <dbReference type="NCBI Taxonomy" id="27457"/>
    <lineage>
        <taxon>Eukaryota</taxon>
        <taxon>Metazoa</taxon>
        <taxon>Ecdysozoa</taxon>
        <taxon>Arthropoda</taxon>
        <taxon>Hexapoda</taxon>
        <taxon>Insecta</taxon>
        <taxon>Pterygota</taxon>
        <taxon>Neoptera</taxon>
        <taxon>Endopterygota</taxon>
        <taxon>Diptera</taxon>
        <taxon>Brachycera</taxon>
        <taxon>Muscomorpha</taxon>
        <taxon>Tephritoidea</taxon>
        <taxon>Tephritidae</taxon>
        <taxon>Bactrocera</taxon>
        <taxon>Bactrocera</taxon>
    </lineage>
</organism>
<dbReference type="InterPro" id="IPR009786">
    <property type="entry name" value="Spot_14"/>
</dbReference>
<evidence type="ECO:0000256" key="2">
    <source>
        <dbReference type="ARBA" id="ARBA00004496"/>
    </source>
</evidence>
<dbReference type="Proteomes" id="UP001652620">
    <property type="component" value="Chromosome 3"/>
</dbReference>
<accession>A0A6I9VNH4</accession>
<feature type="region of interest" description="Disordered" evidence="6">
    <location>
        <begin position="226"/>
        <end position="281"/>
    </location>
</feature>
<dbReference type="Pfam" id="PF07084">
    <property type="entry name" value="Spot_14"/>
    <property type="match status" value="2"/>
</dbReference>
<dbReference type="PANTHER" id="PTHR14315:SF17">
    <property type="entry name" value="MIP21584P"/>
    <property type="match status" value="1"/>
</dbReference>
<proteinExistence type="inferred from homology"/>
<dbReference type="FunCoup" id="A0A6I9VNH4">
    <property type="interactions" value="327"/>
</dbReference>
<sequence length="321" mass="34536">MSAYREMSKLENSRNCLRRIARHDEPQFSKDSIVNVMEKFVKTVKVMDDTILVPCLLMDRQVGDSTDIIPAPGKNSTANQHTMQHSAAHGKRSAAHSKNVHEFLNSSELFNLYNMLKALKTDLLWTGKDDSEDDECVGSEKQSTAEVENLLYSRYDSKASDAVSVTSSTEAVAAISRNATATNLNATAAATAPTAAATSTASVKGHNRCPSTASVASIVSTTSACNLSDSESEISNENDSGMESESHKSDNQPSSTESVSGSDDTESRAAAAATSSANADKATELAKRCRRHLNGLYHCLEQMTEAAHYLTVRYQSDIGPV</sequence>
<gene>
    <name evidence="8" type="primary">LOC105227661</name>
</gene>
<comment type="subcellular location">
    <subcellularLocation>
        <location evidence="2">Cytoplasm</location>
    </subcellularLocation>
    <subcellularLocation>
        <location evidence="1">Nucleus</location>
    </subcellularLocation>
</comment>
<reference evidence="8" key="1">
    <citation type="submission" date="2025-08" db="UniProtKB">
        <authorList>
            <consortium name="RefSeq"/>
        </authorList>
    </citation>
    <scope>IDENTIFICATION</scope>
    <source>
        <tissue evidence="8">Adult</tissue>
    </source>
</reference>
<dbReference type="OrthoDB" id="5951908at2759"/>
<feature type="compositionally biased region" description="Acidic residues" evidence="6">
    <location>
        <begin position="230"/>
        <end position="242"/>
    </location>
</feature>
<evidence type="ECO:0000256" key="5">
    <source>
        <dbReference type="ARBA" id="ARBA00023242"/>
    </source>
</evidence>
<feature type="compositionally biased region" description="Polar residues" evidence="6">
    <location>
        <begin position="251"/>
        <end position="261"/>
    </location>
</feature>
<name>A0A6I9VNH4_BACDO</name>